<evidence type="ECO:0000256" key="2">
    <source>
        <dbReference type="ARBA" id="ARBA00022540"/>
    </source>
</evidence>
<dbReference type="GO" id="GO:0043022">
    <property type="term" value="F:ribosome binding"/>
    <property type="evidence" value="ECO:0007669"/>
    <property type="project" value="TreeGrafter"/>
</dbReference>
<dbReference type="PANTHER" id="PTHR10938:SF0">
    <property type="entry name" value="TRANSLATION INITIATION FACTOR IF-3, MITOCHONDRIAL"/>
    <property type="match status" value="1"/>
</dbReference>
<keyword evidence="3" id="KW-0648">Protein biosynthesis</keyword>
<dbReference type="Gene3D" id="3.30.110.10">
    <property type="entry name" value="Translation initiation factor 3 (IF-3), C-terminal domain"/>
    <property type="match status" value="1"/>
</dbReference>
<evidence type="ECO:0008006" key="7">
    <source>
        <dbReference type="Google" id="ProtNLM"/>
    </source>
</evidence>
<protein>
    <recommendedName>
        <fullName evidence="7">Translation initiation factor IF-3</fullName>
    </recommendedName>
</protein>
<dbReference type="GO" id="GO:0005739">
    <property type="term" value="C:mitochondrion"/>
    <property type="evidence" value="ECO:0007669"/>
    <property type="project" value="TreeGrafter"/>
</dbReference>
<feature type="region of interest" description="Disordered" evidence="4">
    <location>
        <begin position="84"/>
        <end position="107"/>
    </location>
</feature>
<dbReference type="GO" id="GO:0032790">
    <property type="term" value="P:ribosome disassembly"/>
    <property type="evidence" value="ECO:0007669"/>
    <property type="project" value="TreeGrafter"/>
</dbReference>
<reference evidence="5 6" key="1">
    <citation type="submission" date="2019-10" db="EMBL/GenBank/DDBJ databases">
        <authorList>
            <person name="Palmer J.M."/>
        </authorList>
    </citation>
    <scope>NUCLEOTIDE SEQUENCE [LARGE SCALE GENOMIC DNA]</scope>
    <source>
        <strain evidence="5 6">TWF730</strain>
    </source>
</reference>
<dbReference type="GO" id="GO:0070124">
    <property type="term" value="P:mitochondrial translational initiation"/>
    <property type="evidence" value="ECO:0007669"/>
    <property type="project" value="TreeGrafter"/>
</dbReference>
<evidence type="ECO:0000313" key="5">
    <source>
        <dbReference type="EMBL" id="KAK6363262.1"/>
    </source>
</evidence>
<dbReference type="InterPro" id="IPR001288">
    <property type="entry name" value="Translation_initiation_fac_3"/>
</dbReference>
<dbReference type="Proteomes" id="UP001373714">
    <property type="component" value="Unassembled WGS sequence"/>
</dbReference>
<dbReference type="PANTHER" id="PTHR10938">
    <property type="entry name" value="TRANSLATION INITIATION FACTOR IF-3"/>
    <property type="match status" value="1"/>
</dbReference>
<evidence type="ECO:0000256" key="1">
    <source>
        <dbReference type="ARBA" id="ARBA00005439"/>
    </source>
</evidence>
<evidence type="ECO:0000256" key="3">
    <source>
        <dbReference type="ARBA" id="ARBA00022917"/>
    </source>
</evidence>
<organism evidence="5 6">
    <name type="scientific">Orbilia blumenaviensis</name>
    <dbReference type="NCBI Taxonomy" id="1796055"/>
    <lineage>
        <taxon>Eukaryota</taxon>
        <taxon>Fungi</taxon>
        <taxon>Dikarya</taxon>
        <taxon>Ascomycota</taxon>
        <taxon>Pezizomycotina</taxon>
        <taxon>Orbiliomycetes</taxon>
        <taxon>Orbiliales</taxon>
        <taxon>Orbiliaceae</taxon>
        <taxon>Orbilia</taxon>
    </lineage>
</organism>
<dbReference type="AlphaFoldDB" id="A0AAV9VPC9"/>
<dbReference type="EMBL" id="JAVHNS010000001">
    <property type="protein sequence ID" value="KAK6363262.1"/>
    <property type="molecule type" value="Genomic_DNA"/>
</dbReference>
<feature type="region of interest" description="Disordered" evidence="4">
    <location>
        <begin position="344"/>
        <end position="371"/>
    </location>
</feature>
<feature type="compositionally biased region" description="Low complexity" evidence="4">
    <location>
        <begin position="84"/>
        <end position="94"/>
    </location>
</feature>
<dbReference type="SUPFAM" id="SSF55200">
    <property type="entry name" value="Translation initiation factor IF3, C-terminal domain"/>
    <property type="match status" value="1"/>
</dbReference>
<evidence type="ECO:0000313" key="6">
    <source>
        <dbReference type="Proteomes" id="UP001373714"/>
    </source>
</evidence>
<sequence>MYDVLNLSDVPLFGYSKNTLLSPPPPPPPPEMALRQITRTTCRHLNRPTLSLLSIYTQSPAASSSSYHHPPSFLLPSHSNTTFNFNSNSTPSRPTQRRHATTQARFPVAPNLGPQFIEEVRVRFPYDDEITAYNPTYIDETGALVGTYPIDQILRAYDRSKYHLIHISGVDRLTDESEGHIVRLFPKALLLERLEAERRAEREASDDIDLPGGLKRKKKKSARDITKEIQISWGIDKNDLNHQLKKMGKFLEKGNIVEVMIARKKKQVKPSQAKLDEMMEVIEEFLYYNGGEEVRKRSGEVGVQLTIVVQRPEDWVVPPPLPEKKVVEGGGEEGAIDEAEFERLQQERGESAETAGEKKEHVPAWKAREEI</sequence>
<proteinExistence type="inferred from homology"/>
<accession>A0AAV9VPC9</accession>
<dbReference type="GO" id="GO:0003743">
    <property type="term" value="F:translation initiation factor activity"/>
    <property type="evidence" value="ECO:0007669"/>
    <property type="project" value="UniProtKB-KW"/>
</dbReference>
<keyword evidence="2" id="KW-0396">Initiation factor</keyword>
<comment type="similarity">
    <text evidence="1">Belongs to the IF-3 family.</text>
</comment>
<dbReference type="InterPro" id="IPR036788">
    <property type="entry name" value="T_IF-3_C_sf"/>
</dbReference>
<name>A0AAV9VPC9_9PEZI</name>
<keyword evidence="6" id="KW-1185">Reference proteome</keyword>
<comment type="caution">
    <text evidence="5">The sequence shown here is derived from an EMBL/GenBank/DDBJ whole genome shotgun (WGS) entry which is preliminary data.</text>
</comment>
<evidence type="ECO:0000256" key="4">
    <source>
        <dbReference type="SAM" id="MobiDB-lite"/>
    </source>
</evidence>
<gene>
    <name evidence="5" type="ORF">TWF730_000705</name>
</gene>